<keyword evidence="2" id="KW-0472">Membrane</keyword>
<keyword evidence="1" id="KW-0175">Coiled coil</keyword>
<organism evidence="3 4">
    <name type="scientific">Streptomyces regalis</name>
    <dbReference type="NCBI Taxonomy" id="68262"/>
    <lineage>
        <taxon>Bacteria</taxon>
        <taxon>Bacillati</taxon>
        <taxon>Actinomycetota</taxon>
        <taxon>Actinomycetes</taxon>
        <taxon>Kitasatosporales</taxon>
        <taxon>Streptomycetaceae</taxon>
        <taxon>Streptomyces</taxon>
    </lineage>
</organism>
<feature type="coiled-coil region" evidence="1">
    <location>
        <begin position="36"/>
        <end position="77"/>
    </location>
</feature>
<keyword evidence="2" id="KW-0812">Transmembrane</keyword>
<dbReference type="AlphaFoldDB" id="A0A0X3VFM0"/>
<name>A0A0X3VFM0_9ACTN</name>
<proteinExistence type="predicted"/>
<feature type="transmembrane region" description="Helical" evidence="2">
    <location>
        <begin position="6"/>
        <end position="25"/>
    </location>
</feature>
<evidence type="ECO:0000313" key="4">
    <source>
        <dbReference type="Proteomes" id="UP000053923"/>
    </source>
</evidence>
<keyword evidence="4" id="KW-1185">Reference proteome</keyword>
<dbReference type="EMBL" id="LLZG01000053">
    <property type="protein sequence ID" value="KUL42196.1"/>
    <property type="molecule type" value="Genomic_DNA"/>
</dbReference>
<dbReference type="RefSeq" id="WP_062700757.1">
    <property type="nucleotide sequence ID" value="NZ_LLZG01000053.1"/>
</dbReference>
<evidence type="ECO:0000256" key="1">
    <source>
        <dbReference type="SAM" id="Coils"/>
    </source>
</evidence>
<dbReference type="OrthoDB" id="4311274at2"/>
<evidence type="ECO:0000256" key="2">
    <source>
        <dbReference type="SAM" id="Phobius"/>
    </source>
</evidence>
<comment type="caution">
    <text evidence="3">The sequence shown here is derived from an EMBL/GenBank/DDBJ whole genome shotgun (WGS) entry which is preliminary data.</text>
</comment>
<keyword evidence="2" id="KW-1133">Transmembrane helix</keyword>
<accession>A0A0X3VFM0</accession>
<dbReference type="Proteomes" id="UP000053923">
    <property type="component" value="Unassembled WGS sequence"/>
</dbReference>
<evidence type="ECO:0000313" key="3">
    <source>
        <dbReference type="EMBL" id="KUL42196.1"/>
    </source>
</evidence>
<sequence>MDFATYAGWIFGSVAGVGALAAAYIRVRSSVDNQTAETWKGEAEAQKARADRLEAQLEELSGRVTRLEAENRHLSELVTGQAAIAELKSIVLAQHQDLISLIRTAPEGN</sequence>
<protein>
    <submittedName>
        <fullName evidence="3">Uncharacterized protein</fullName>
    </submittedName>
</protein>
<gene>
    <name evidence="3" type="ORF">ADL12_10095</name>
</gene>
<reference evidence="4" key="1">
    <citation type="submission" date="2015-10" db="EMBL/GenBank/DDBJ databases">
        <authorList>
            <person name="Ju K.-S."/>
            <person name="Doroghazi J.R."/>
            <person name="Metcalf W.W."/>
        </authorList>
    </citation>
    <scope>NUCLEOTIDE SEQUENCE [LARGE SCALE GENOMIC DNA]</scope>
    <source>
        <strain evidence="4">NRRL 3151</strain>
    </source>
</reference>